<evidence type="ECO:0000256" key="13">
    <source>
        <dbReference type="ARBA" id="ARBA00042844"/>
    </source>
</evidence>
<dbReference type="GO" id="GO:0000455">
    <property type="term" value="P:enzyme-directed rRNA pseudouridine synthesis"/>
    <property type="evidence" value="ECO:0007669"/>
    <property type="project" value="TreeGrafter"/>
</dbReference>
<evidence type="ECO:0000256" key="11">
    <source>
        <dbReference type="ARBA" id="ARBA00041266"/>
    </source>
</evidence>
<keyword evidence="3" id="KW-0819">tRNA processing</keyword>
<accession>A0A248LJT3</accession>
<dbReference type="PROSITE" id="PS01129">
    <property type="entry name" value="PSI_RLU"/>
    <property type="match status" value="1"/>
</dbReference>
<dbReference type="EC" id="5.4.99.28" evidence="8"/>
<dbReference type="GO" id="GO:0003723">
    <property type="term" value="F:RNA binding"/>
    <property type="evidence" value="ECO:0007669"/>
    <property type="project" value="InterPro"/>
</dbReference>
<evidence type="ECO:0000256" key="1">
    <source>
        <dbReference type="ARBA" id="ARBA00010876"/>
    </source>
</evidence>
<reference evidence="18" key="1">
    <citation type="submission" date="2017-06" db="EMBL/GenBank/DDBJ databases">
        <title>Whole genome sequence of Laribacter hongkongensis LHGZ1.</title>
        <authorList>
            <person name="Chen D."/>
            <person name="Wu H."/>
            <person name="Chen J."/>
        </authorList>
    </citation>
    <scope>NUCLEOTIDE SEQUENCE [LARGE SCALE GENOMIC DNA]</scope>
    <source>
        <strain evidence="18">LHGZ1</strain>
    </source>
</reference>
<evidence type="ECO:0000256" key="9">
    <source>
        <dbReference type="ARBA" id="ARBA00038945"/>
    </source>
</evidence>
<evidence type="ECO:0000256" key="8">
    <source>
        <dbReference type="ARBA" id="ARBA00038944"/>
    </source>
</evidence>
<evidence type="ECO:0000256" key="3">
    <source>
        <dbReference type="ARBA" id="ARBA00022694"/>
    </source>
</evidence>
<comment type="catalytic activity">
    <reaction evidence="5">
        <text>uridine(32) in tRNA = pseudouridine(32) in tRNA</text>
        <dbReference type="Rhea" id="RHEA:42544"/>
        <dbReference type="Rhea" id="RHEA-COMP:10107"/>
        <dbReference type="Rhea" id="RHEA-COMP:10108"/>
        <dbReference type="ChEBI" id="CHEBI:65314"/>
        <dbReference type="ChEBI" id="CHEBI:65315"/>
        <dbReference type="EC" id="5.4.99.28"/>
    </reaction>
</comment>
<dbReference type="GO" id="GO:0160151">
    <property type="term" value="F:tRNA pseudouridine(32) synthase activity"/>
    <property type="evidence" value="ECO:0007669"/>
    <property type="project" value="UniProtKB-EC"/>
</dbReference>
<protein>
    <recommendedName>
        <fullName evidence="10">Dual-specificity RNA pseudouridine synthase RluA</fullName>
        <ecNumber evidence="8">5.4.99.28</ecNumber>
        <ecNumber evidence="9">5.4.99.29</ecNumber>
    </recommendedName>
    <alternativeName>
        <fullName evidence="11">23S rRNA pseudouridine(746) synthase</fullName>
    </alternativeName>
    <alternativeName>
        <fullName evidence="14">Ribosomal large subunit pseudouridine synthase A</fullName>
    </alternativeName>
    <alternativeName>
        <fullName evidence="13">rRNA pseudouridylate synthase A</fullName>
    </alternativeName>
    <alternativeName>
        <fullName evidence="15">rRNA-uridine isomerase A</fullName>
    </alternativeName>
    <alternativeName>
        <fullName evidence="12">tRNA pseudouridine(32) synthase</fullName>
    </alternativeName>
</protein>
<dbReference type="Proteomes" id="UP000197424">
    <property type="component" value="Chromosome"/>
</dbReference>
<dbReference type="EMBL" id="CP022115">
    <property type="protein sequence ID" value="ASJ25040.1"/>
    <property type="molecule type" value="Genomic_DNA"/>
</dbReference>
<evidence type="ECO:0000259" key="16">
    <source>
        <dbReference type="Pfam" id="PF00849"/>
    </source>
</evidence>
<evidence type="ECO:0000256" key="15">
    <source>
        <dbReference type="ARBA" id="ARBA00043143"/>
    </source>
</evidence>
<dbReference type="EC" id="5.4.99.29" evidence="9"/>
<dbReference type="AlphaFoldDB" id="A0A248LJT3"/>
<evidence type="ECO:0000256" key="7">
    <source>
        <dbReference type="ARBA" id="ARBA00037305"/>
    </source>
</evidence>
<dbReference type="PANTHER" id="PTHR21600">
    <property type="entry name" value="MITOCHONDRIAL RNA PSEUDOURIDINE SYNTHASE"/>
    <property type="match status" value="1"/>
</dbReference>
<dbReference type="SUPFAM" id="SSF55120">
    <property type="entry name" value="Pseudouridine synthase"/>
    <property type="match status" value="1"/>
</dbReference>
<feature type="domain" description="Pseudouridine synthase RsuA/RluA-like" evidence="16">
    <location>
        <begin position="24"/>
        <end position="172"/>
    </location>
</feature>
<evidence type="ECO:0000256" key="6">
    <source>
        <dbReference type="ARBA" id="ARBA00036916"/>
    </source>
</evidence>
<dbReference type="InterPro" id="IPR020103">
    <property type="entry name" value="PsdUridine_synth_cat_dom_sf"/>
</dbReference>
<dbReference type="GO" id="GO:0160142">
    <property type="term" value="F:23S rRNA pseudouridine(746) synthase activity"/>
    <property type="evidence" value="ECO:0007669"/>
    <property type="project" value="UniProtKB-EC"/>
</dbReference>
<proteinExistence type="inferred from homology"/>
<sequence length="222" mass="24303">MPASLPYLPPAPAPLHYLHQDAALLVVDKPAGLLTVPGRGPDKQDCLLTRVRADFPDAEIVHRLDMATSGLVVFARGLLHQKSLMRAFAERQVDKRYVAVVAGRPPANQGDIDLPLITDWPNRPRQKIDAETGKPSLTRYLVLASQAAPLPCSRLQLEPVTGRTHQLRVHLDAIGHPILGDPLYGTPSSQSAAPRLLLHAEHLALPHPDNGKPCRWYCPAPF</sequence>
<dbReference type="RefSeq" id="WP_088861071.1">
    <property type="nucleotide sequence ID" value="NZ_CP022115.1"/>
</dbReference>
<keyword evidence="2" id="KW-0698">rRNA processing</keyword>
<evidence type="ECO:0000256" key="5">
    <source>
        <dbReference type="ARBA" id="ARBA00036184"/>
    </source>
</evidence>
<evidence type="ECO:0000256" key="10">
    <source>
        <dbReference type="ARBA" id="ARBA00039988"/>
    </source>
</evidence>
<evidence type="ECO:0000256" key="2">
    <source>
        <dbReference type="ARBA" id="ARBA00022552"/>
    </source>
</evidence>
<dbReference type="OrthoDB" id="9785808at2"/>
<dbReference type="InterPro" id="IPR050188">
    <property type="entry name" value="RluA_PseudoU_synthase"/>
</dbReference>
<keyword evidence="4" id="KW-0413">Isomerase</keyword>
<dbReference type="InterPro" id="IPR006224">
    <property type="entry name" value="PsdUridine_synth_RluA-like_CS"/>
</dbReference>
<evidence type="ECO:0000256" key="14">
    <source>
        <dbReference type="ARBA" id="ARBA00042883"/>
    </source>
</evidence>
<evidence type="ECO:0000313" key="17">
    <source>
        <dbReference type="EMBL" id="ASJ25040.1"/>
    </source>
</evidence>
<dbReference type="InterPro" id="IPR006145">
    <property type="entry name" value="PsdUridine_synth_RsuA/RluA"/>
</dbReference>
<dbReference type="GO" id="GO:0008033">
    <property type="term" value="P:tRNA processing"/>
    <property type="evidence" value="ECO:0007669"/>
    <property type="project" value="UniProtKB-KW"/>
</dbReference>
<dbReference type="Gene3D" id="3.30.2350.10">
    <property type="entry name" value="Pseudouridine synthase"/>
    <property type="match status" value="1"/>
</dbReference>
<evidence type="ECO:0000256" key="4">
    <source>
        <dbReference type="ARBA" id="ARBA00023235"/>
    </source>
</evidence>
<dbReference type="CDD" id="cd02869">
    <property type="entry name" value="PseudoU_synth_RluA_like"/>
    <property type="match status" value="1"/>
</dbReference>
<evidence type="ECO:0000256" key="12">
    <source>
        <dbReference type="ARBA" id="ARBA00042372"/>
    </source>
</evidence>
<dbReference type="PANTHER" id="PTHR21600:SF91">
    <property type="entry name" value="DUAL-SPECIFICITY RNA PSEUDOURIDINE SYNTHASE RLUA"/>
    <property type="match status" value="1"/>
</dbReference>
<comment type="catalytic activity">
    <reaction evidence="6">
        <text>uridine(746) in 23S rRNA = pseudouridine(746) in 23S rRNA</text>
        <dbReference type="Rhea" id="RHEA:42548"/>
        <dbReference type="Rhea" id="RHEA-COMP:10109"/>
        <dbReference type="Rhea" id="RHEA-COMP:10110"/>
        <dbReference type="ChEBI" id="CHEBI:65314"/>
        <dbReference type="ChEBI" id="CHEBI:65315"/>
        <dbReference type="EC" id="5.4.99.29"/>
    </reaction>
</comment>
<dbReference type="Pfam" id="PF00849">
    <property type="entry name" value="PseudoU_synth_2"/>
    <property type="match status" value="1"/>
</dbReference>
<comment type="function">
    <text evidence="7">Dual specificity enzyme that catalyzes the synthesis of pseudouridine from uracil-746 in 23S ribosomal RNA and from uracil-32 in the anticodon stem and loop of transfer RNAs.</text>
</comment>
<organism evidence="17 18">
    <name type="scientific">Laribacter hongkongensis</name>
    <dbReference type="NCBI Taxonomy" id="168471"/>
    <lineage>
        <taxon>Bacteria</taxon>
        <taxon>Pseudomonadati</taxon>
        <taxon>Pseudomonadota</taxon>
        <taxon>Betaproteobacteria</taxon>
        <taxon>Neisseriales</taxon>
        <taxon>Aquaspirillaceae</taxon>
        <taxon>Laribacter</taxon>
    </lineage>
</organism>
<comment type="similarity">
    <text evidence="1">Belongs to the pseudouridine synthase RluA family.</text>
</comment>
<name>A0A248LJT3_9NEIS</name>
<evidence type="ECO:0000313" key="18">
    <source>
        <dbReference type="Proteomes" id="UP000197424"/>
    </source>
</evidence>
<gene>
    <name evidence="17" type="ORF">LHGZ1_2209</name>
</gene>